<dbReference type="AlphaFoldDB" id="A0A8J4USE2"/>
<organism evidence="14 15">
    <name type="scientific">Polysphondylium violaceum</name>
    <dbReference type="NCBI Taxonomy" id="133409"/>
    <lineage>
        <taxon>Eukaryota</taxon>
        <taxon>Amoebozoa</taxon>
        <taxon>Evosea</taxon>
        <taxon>Eumycetozoa</taxon>
        <taxon>Dictyostelia</taxon>
        <taxon>Dictyosteliales</taxon>
        <taxon>Dictyosteliaceae</taxon>
        <taxon>Polysphondylium</taxon>
    </lineage>
</organism>
<evidence type="ECO:0000313" key="15">
    <source>
        <dbReference type="Proteomes" id="UP000695562"/>
    </source>
</evidence>
<evidence type="ECO:0000313" key="14">
    <source>
        <dbReference type="EMBL" id="KAF2073516.1"/>
    </source>
</evidence>
<evidence type="ECO:0000256" key="9">
    <source>
        <dbReference type="ARBA" id="ARBA00022917"/>
    </source>
</evidence>
<dbReference type="Gene3D" id="2.40.30.130">
    <property type="match status" value="1"/>
</dbReference>
<reference evidence="14" key="1">
    <citation type="submission" date="2020-01" db="EMBL/GenBank/DDBJ databases">
        <title>Development of genomics and gene disruption for Polysphondylium violaceum indicates a role for the polyketide synthase stlB in stalk morphogenesis.</title>
        <authorList>
            <person name="Narita B."/>
            <person name="Kawabe Y."/>
            <person name="Kin K."/>
            <person name="Saito T."/>
            <person name="Gibbs R."/>
            <person name="Kuspa A."/>
            <person name="Muzny D."/>
            <person name="Queller D."/>
            <person name="Richards S."/>
            <person name="Strassman J."/>
            <person name="Sucgang R."/>
            <person name="Worley K."/>
            <person name="Schaap P."/>
        </authorList>
    </citation>
    <scope>NUCLEOTIDE SEQUENCE</scope>
    <source>
        <strain evidence="14">QSvi11</strain>
    </source>
</reference>
<dbReference type="Gene3D" id="3.10.310.40">
    <property type="match status" value="1"/>
</dbReference>
<keyword evidence="10 11" id="KW-0030">Aminoacyl-tRNA synthetase</keyword>
<dbReference type="EC" id="6.1.1.7" evidence="2"/>
<dbReference type="InterPro" id="IPR045864">
    <property type="entry name" value="aa-tRNA-synth_II/BPL/LPL"/>
</dbReference>
<dbReference type="InterPro" id="IPR012947">
    <property type="entry name" value="tRNA_SAD"/>
</dbReference>
<evidence type="ECO:0000256" key="10">
    <source>
        <dbReference type="ARBA" id="ARBA00023146"/>
    </source>
</evidence>
<keyword evidence="11" id="KW-0862">Zinc</keyword>
<dbReference type="SUPFAM" id="SSF55681">
    <property type="entry name" value="Class II aaRS and biotin synthetases"/>
    <property type="match status" value="1"/>
</dbReference>
<dbReference type="PROSITE" id="PS50860">
    <property type="entry name" value="AA_TRNA_LIGASE_II_ALA"/>
    <property type="match status" value="1"/>
</dbReference>
<dbReference type="InterPro" id="IPR050058">
    <property type="entry name" value="Ala-tRNA_ligase"/>
</dbReference>
<dbReference type="Gene3D" id="6.10.250.550">
    <property type="match status" value="1"/>
</dbReference>
<feature type="binding site" evidence="11">
    <location>
        <position position="703"/>
    </location>
    <ligand>
        <name>Zn(2+)</name>
        <dbReference type="ChEBI" id="CHEBI:29105"/>
    </ligand>
</feature>
<evidence type="ECO:0000256" key="12">
    <source>
        <dbReference type="SAM" id="MobiDB-lite"/>
    </source>
</evidence>
<comment type="domain">
    <text evidence="11">Consists of three domains; the N-terminal catalytic domain, the editing domain and the C-terminal C-Ala domain. The editing domain removes incorrectly charged amino acids, while the C-Ala domain, along with tRNA(Ala), serves as a bridge to cooperatively bring together the editing and aminoacylation centers thus stimulating deacylation of misacylated tRNAs.</text>
</comment>
<feature type="region of interest" description="Disordered" evidence="12">
    <location>
        <begin position="448"/>
        <end position="471"/>
    </location>
</feature>
<evidence type="ECO:0000256" key="5">
    <source>
        <dbReference type="ARBA" id="ARBA00022598"/>
    </source>
</evidence>
<accession>A0A8J4USE2</accession>
<proteinExistence type="inferred from homology"/>
<dbReference type="GO" id="GO:0000049">
    <property type="term" value="F:tRNA binding"/>
    <property type="evidence" value="ECO:0007669"/>
    <property type="project" value="UniProtKB-KW"/>
</dbReference>
<dbReference type="SUPFAM" id="SSF50447">
    <property type="entry name" value="Translation proteins"/>
    <property type="match status" value="1"/>
</dbReference>
<dbReference type="FunFam" id="3.30.930.10:FF:000004">
    <property type="entry name" value="Alanine--tRNA ligase"/>
    <property type="match status" value="1"/>
</dbReference>
<dbReference type="FunFam" id="3.30.980.10:FF:000004">
    <property type="entry name" value="Alanine--tRNA ligase, cytoplasmic"/>
    <property type="match status" value="1"/>
</dbReference>
<feature type="binding site" evidence="11">
    <location>
        <position position="605"/>
    </location>
    <ligand>
        <name>Zn(2+)</name>
        <dbReference type="ChEBI" id="CHEBI:29105"/>
    </ligand>
</feature>
<comment type="function">
    <text evidence="11">Catalyzes the attachment of alanine to tRNA(Ala) in a two-step reaction: alanine is first activated by ATP to form Ala-AMP and then transferred to the acceptor end of tRNA(Ala). Also edits incorrectly charged tRNA(Ala) via its editing domain.</text>
</comment>
<dbReference type="Gene3D" id="3.30.930.10">
    <property type="entry name" value="Bira Bifunctional Protein, Domain 2"/>
    <property type="match status" value="1"/>
</dbReference>
<dbReference type="GO" id="GO:0008270">
    <property type="term" value="F:zinc ion binding"/>
    <property type="evidence" value="ECO:0007669"/>
    <property type="project" value="UniProtKB-UniRule"/>
</dbReference>
<dbReference type="Pfam" id="PF07973">
    <property type="entry name" value="tRNA_SAD"/>
    <property type="match status" value="1"/>
</dbReference>
<evidence type="ECO:0000256" key="3">
    <source>
        <dbReference type="ARBA" id="ARBA00017959"/>
    </source>
</evidence>
<protein>
    <recommendedName>
        <fullName evidence="3">Alanine--tRNA ligase</fullName>
        <ecNumber evidence="2">6.1.1.7</ecNumber>
    </recommendedName>
</protein>
<keyword evidence="6 11" id="KW-0547">Nucleotide-binding</keyword>
<dbReference type="SUPFAM" id="SSF101353">
    <property type="entry name" value="Putative anticodon-binding domain of alanyl-tRNA synthetase (AlaRS)"/>
    <property type="match status" value="1"/>
</dbReference>
<dbReference type="GO" id="GO:0002161">
    <property type="term" value="F:aminoacyl-tRNA deacylase activity"/>
    <property type="evidence" value="ECO:0007669"/>
    <property type="project" value="TreeGrafter"/>
</dbReference>
<dbReference type="InterPro" id="IPR009000">
    <property type="entry name" value="Transl_B-barrel_sf"/>
</dbReference>
<dbReference type="EMBL" id="AJWJ01000199">
    <property type="protein sequence ID" value="KAF2073516.1"/>
    <property type="molecule type" value="Genomic_DNA"/>
</dbReference>
<comment type="similarity">
    <text evidence="1">Belongs to the class-II aminoacyl-tRNA synthetase family. Alax-L subfamily.</text>
</comment>
<dbReference type="PRINTS" id="PR00980">
    <property type="entry name" value="TRNASYNTHALA"/>
</dbReference>
<dbReference type="SUPFAM" id="SSF55186">
    <property type="entry name" value="ThrRS/AlaRS common domain"/>
    <property type="match status" value="1"/>
</dbReference>
<dbReference type="HAMAP" id="MF_00036_B">
    <property type="entry name" value="Ala_tRNA_synth_B"/>
    <property type="match status" value="1"/>
</dbReference>
<feature type="binding site" evidence="11">
    <location>
        <position position="601"/>
    </location>
    <ligand>
        <name>Zn(2+)</name>
        <dbReference type="ChEBI" id="CHEBI:29105"/>
    </ligand>
</feature>
<evidence type="ECO:0000256" key="7">
    <source>
        <dbReference type="ARBA" id="ARBA00022840"/>
    </source>
</evidence>
<dbReference type="PANTHER" id="PTHR11777">
    <property type="entry name" value="ALANYL-TRNA SYNTHETASE"/>
    <property type="match status" value="1"/>
</dbReference>
<keyword evidence="7 11" id="KW-0067">ATP-binding</keyword>
<dbReference type="CDD" id="cd00673">
    <property type="entry name" value="AlaRS_core"/>
    <property type="match status" value="1"/>
</dbReference>
<dbReference type="SMART" id="SM00863">
    <property type="entry name" value="tRNA_SAD"/>
    <property type="match status" value="1"/>
</dbReference>
<dbReference type="InterPro" id="IPR023033">
    <property type="entry name" value="Ala_tRNA_ligase_euk/bac"/>
</dbReference>
<dbReference type="InterPro" id="IPR018163">
    <property type="entry name" value="Thr/Ala-tRNA-synth_IIc_edit"/>
</dbReference>
<dbReference type="Gene3D" id="3.30.54.20">
    <property type="match status" value="1"/>
</dbReference>
<name>A0A8J4USE2_9MYCE</name>
<keyword evidence="15" id="KW-1185">Reference proteome</keyword>
<comment type="caution">
    <text evidence="14">The sequence shown here is derived from an EMBL/GenBank/DDBJ whole genome shotgun (WGS) entry which is preliminary data.</text>
</comment>
<feature type="binding site" evidence="11">
    <location>
        <position position="707"/>
    </location>
    <ligand>
        <name>Zn(2+)</name>
        <dbReference type="ChEBI" id="CHEBI:29105"/>
    </ligand>
</feature>
<evidence type="ECO:0000256" key="2">
    <source>
        <dbReference type="ARBA" id="ARBA00013168"/>
    </source>
</evidence>
<dbReference type="InterPro" id="IPR002318">
    <property type="entry name" value="Ala-tRNA-lgiase_IIc"/>
</dbReference>
<keyword evidence="8 11" id="KW-0694">RNA-binding</keyword>
<comment type="cofactor">
    <cofactor evidence="11">
        <name>Zn(2+)</name>
        <dbReference type="ChEBI" id="CHEBI:29105"/>
    </cofactor>
    <text evidence="11">Binds 1 zinc ion per subunit.</text>
</comment>
<dbReference type="GO" id="GO:0005524">
    <property type="term" value="F:ATP binding"/>
    <property type="evidence" value="ECO:0007669"/>
    <property type="project" value="UniProtKB-UniRule"/>
</dbReference>
<gene>
    <name evidence="14" type="ORF">CYY_005166</name>
</gene>
<evidence type="ECO:0000259" key="13">
    <source>
        <dbReference type="PROSITE" id="PS50860"/>
    </source>
</evidence>
<dbReference type="GO" id="GO:0004813">
    <property type="term" value="F:alanine-tRNA ligase activity"/>
    <property type="evidence" value="ECO:0007669"/>
    <property type="project" value="UniProtKB-UniRule"/>
</dbReference>
<dbReference type="InterPro" id="IPR018162">
    <property type="entry name" value="Ala-tRNA-ligase_IIc_anticod-bd"/>
</dbReference>
<evidence type="ECO:0000256" key="11">
    <source>
        <dbReference type="HAMAP-Rule" id="MF_03133"/>
    </source>
</evidence>
<comment type="catalytic activity">
    <reaction evidence="11">
        <text>tRNA(Ala) + L-alanine + ATP = L-alanyl-tRNA(Ala) + AMP + diphosphate</text>
        <dbReference type="Rhea" id="RHEA:12540"/>
        <dbReference type="Rhea" id="RHEA-COMP:9657"/>
        <dbReference type="Rhea" id="RHEA-COMP:9923"/>
        <dbReference type="ChEBI" id="CHEBI:30616"/>
        <dbReference type="ChEBI" id="CHEBI:33019"/>
        <dbReference type="ChEBI" id="CHEBI:57972"/>
        <dbReference type="ChEBI" id="CHEBI:78442"/>
        <dbReference type="ChEBI" id="CHEBI:78497"/>
        <dbReference type="ChEBI" id="CHEBI:456215"/>
        <dbReference type="EC" id="6.1.1.7"/>
    </reaction>
</comment>
<evidence type="ECO:0000256" key="6">
    <source>
        <dbReference type="ARBA" id="ARBA00022741"/>
    </source>
</evidence>
<keyword evidence="11" id="KW-0479">Metal-binding</keyword>
<keyword evidence="5 11" id="KW-0436">Ligase</keyword>
<dbReference type="Gene3D" id="3.30.980.10">
    <property type="entry name" value="Threonyl-trna Synthetase, Chain A, domain 2"/>
    <property type="match status" value="1"/>
</dbReference>
<keyword evidence="9 11" id="KW-0648">Protein biosynthesis</keyword>
<dbReference type="InterPro" id="IPR018164">
    <property type="entry name" value="Ala-tRNA-synth_IIc_N"/>
</dbReference>
<dbReference type="OrthoDB" id="2423964at2759"/>
<dbReference type="GO" id="GO:0005739">
    <property type="term" value="C:mitochondrion"/>
    <property type="evidence" value="ECO:0007669"/>
    <property type="project" value="TreeGrafter"/>
</dbReference>
<dbReference type="Proteomes" id="UP000695562">
    <property type="component" value="Unassembled WGS sequence"/>
</dbReference>
<sequence>MILKPLSHQHIISHNVRRYSTSTFTTKDVRNTFLNYFEKNQHKQLPSSSLLPHNDPTLLFTNAGMVQFKNQFLGLQESKHKMVTTSQKCVRAGGKHNDLENVGYTARHHTFFEMLGNFSFGGYNSFKRDAIHHAWNLLTKEFNLPPSRLAISVLEGDEESADIWRKEIGLPNEKIMYLGKEDNFWSMGDGPGPCGPCSEIFWDHGPDKLVDGERYLEIWNLVFMQYFRNDKGVLEKLATPCIDTGMGLERMTSVLQSKATNYDIDLFQNLINGVKQQIHSNPTQSALVGKENPERVETALRVVIDHLRSMAFLISDGIIPFNVGRGYVLRKIIRRALSYGKILGFNQPFLYQLVPLLIVEMGDTYPQLQERFKEIQNVIYNEELTFYTAIQRGIPYLEDMIDKKSLNEESLFDLYQTYGLPLEMSEVKAKQNNISINMEQVNKLIEDTRKKSRSTWKSSGSGGSSSNNATVPDQVLRWKNDNIEPDFIGYQSTLYDNSTIQRSFINTEEGDNLIYISLDKCPFYGNSGGQVGDTGFIKSIVSGNTYPVVNTIKPYDKGLVIVCEWDPTKQIVSDVVKDLQSNAQVFCQVDKSSRKQTAIHHTATHLLHAALKSVLSGSVVQAGSYVGPDNLRFDFTYNQKLTPKNIIDIESWVNRAIASDISVVTNEMDYQEASKTDAVQLFSEKYTNKVRVVSLEGHSKELCGGTHVERSSDLHHFKITSESSVAAGTRRIEAVAGLAATQWFENHFRLLSSISTKLDVPIQNFEKTFDKLVATSKAQEKEILDLQLKLATQSTRSQSGVTADGIKVFIHMIDCDDKKILATITSNLSKQHADHVHLTLTKTGKLVCCCNSQGHKADTIIKQLLQHVGCSSGKGGGGNQIAHAFFTNFTQNHHNSILKWANCKEEFINK</sequence>
<dbReference type="Pfam" id="PF01411">
    <property type="entry name" value="tRNA-synt_2c"/>
    <property type="match status" value="1"/>
</dbReference>
<dbReference type="PANTHER" id="PTHR11777:SF9">
    <property type="entry name" value="ALANINE--TRNA LIGASE, CYTOPLASMIC"/>
    <property type="match status" value="1"/>
</dbReference>
<feature type="domain" description="Alanyl-transfer RNA synthetases family profile" evidence="13">
    <location>
        <begin position="24"/>
        <end position="746"/>
    </location>
</feature>
<evidence type="ECO:0000256" key="4">
    <source>
        <dbReference type="ARBA" id="ARBA00022555"/>
    </source>
</evidence>
<dbReference type="GO" id="GO:0006419">
    <property type="term" value="P:alanyl-tRNA aminoacylation"/>
    <property type="evidence" value="ECO:0007669"/>
    <property type="project" value="InterPro"/>
</dbReference>
<dbReference type="InterPro" id="IPR018165">
    <property type="entry name" value="Ala-tRNA-synth_IIc_core"/>
</dbReference>
<keyword evidence="4 11" id="KW-0820">tRNA-binding</keyword>
<evidence type="ECO:0000256" key="1">
    <source>
        <dbReference type="ARBA" id="ARBA00008429"/>
    </source>
</evidence>
<comment type="subunit">
    <text evidence="11">Monomer.</text>
</comment>
<evidence type="ECO:0000256" key="8">
    <source>
        <dbReference type="ARBA" id="ARBA00022884"/>
    </source>
</evidence>
<dbReference type="NCBIfam" id="TIGR00344">
    <property type="entry name" value="alaS"/>
    <property type="match status" value="1"/>
</dbReference>